<proteinExistence type="predicted"/>
<dbReference type="EMBL" id="CATQJA010002595">
    <property type="protein sequence ID" value="CAJ0572279.1"/>
    <property type="molecule type" value="Genomic_DNA"/>
</dbReference>
<accession>A0AA36G449</accession>
<dbReference type="AlphaFoldDB" id="A0AA36G449"/>
<comment type="caution">
    <text evidence="1">The sequence shown here is derived from an EMBL/GenBank/DDBJ whole genome shotgun (WGS) entry which is preliminary data.</text>
</comment>
<feature type="non-terminal residue" evidence="1">
    <location>
        <position position="1"/>
    </location>
</feature>
<keyword evidence="2" id="KW-1185">Reference proteome</keyword>
<protein>
    <submittedName>
        <fullName evidence="1">Uncharacterized protein</fullName>
    </submittedName>
</protein>
<organism evidence="1 2">
    <name type="scientific">Mesorhabditis spiculigera</name>
    <dbReference type="NCBI Taxonomy" id="96644"/>
    <lineage>
        <taxon>Eukaryota</taxon>
        <taxon>Metazoa</taxon>
        <taxon>Ecdysozoa</taxon>
        <taxon>Nematoda</taxon>
        <taxon>Chromadorea</taxon>
        <taxon>Rhabditida</taxon>
        <taxon>Rhabditina</taxon>
        <taxon>Rhabditomorpha</taxon>
        <taxon>Rhabditoidea</taxon>
        <taxon>Rhabditidae</taxon>
        <taxon>Mesorhabditinae</taxon>
        <taxon>Mesorhabditis</taxon>
    </lineage>
</organism>
<name>A0AA36G449_9BILA</name>
<evidence type="ECO:0000313" key="2">
    <source>
        <dbReference type="Proteomes" id="UP001177023"/>
    </source>
</evidence>
<dbReference type="Proteomes" id="UP001177023">
    <property type="component" value="Unassembled WGS sequence"/>
</dbReference>
<sequence length="373" mass="44837">MNHTTELLPLKVAAARTVALLLIQKQIRWRKLVEVARTLREIIPKLKLPIKIRRPLQELVSLLLREIQRWADKHVEMFPKVPVKIGRTPRSEHVRMFQPWIVWKPGKYEIDDYLTAKNIMQNECKNWPQVRWQFACCYAMEEEIFDDWKYDRHRRSTFKKTLSDHPVYEFWSALYEARWESMFETERRLPNQKMTQCFIFAITNGYCELVKFLWHKIGLNHGEYVGLLQWKASCFRCRDRDTMKFLCTKLCELNPKAVARITWCTFFDAFYKAVNNEETDKVIEQKNRCKVQFLLTNCCDVLRKRLLGMENFRVICDAFRYNLGDLFTLFLEHLDKDDLRAAREVVDRIHDRTRTSHGSSMKQMILRKQQTIN</sequence>
<gene>
    <name evidence="1" type="ORF">MSPICULIGERA_LOCUS10668</name>
</gene>
<evidence type="ECO:0000313" key="1">
    <source>
        <dbReference type="EMBL" id="CAJ0572279.1"/>
    </source>
</evidence>
<reference evidence="1" key="1">
    <citation type="submission" date="2023-06" db="EMBL/GenBank/DDBJ databases">
        <authorList>
            <person name="Delattre M."/>
        </authorList>
    </citation>
    <scope>NUCLEOTIDE SEQUENCE</scope>
    <source>
        <strain evidence="1">AF72</strain>
    </source>
</reference>